<dbReference type="EC" id="3.1.4.46" evidence="3"/>
<dbReference type="CDD" id="cd08582">
    <property type="entry name" value="GDPD_like_2"/>
    <property type="match status" value="1"/>
</dbReference>
<gene>
    <name evidence="3" type="primary">ugpQ_1</name>
    <name evidence="3" type="ORF">Pan241w_01550</name>
</gene>
<dbReference type="AlphaFoldDB" id="A0A517R8A0"/>
<evidence type="ECO:0000313" key="3">
    <source>
        <dbReference type="EMBL" id="QDT40102.1"/>
    </source>
</evidence>
<dbReference type="PANTHER" id="PTHR46211">
    <property type="entry name" value="GLYCEROPHOSPHORYL DIESTER PHOSPHODIESTERASE"/>
    <property type="match status" value="1"/>
</dbReference>
<dbReference type="KEGG" id="gaz:Pan241w_01550"/>
<keyword evidence="3" id="KW-0378">Hydrolase</keyword>
<evidence type="ECO:0000313" key="4">
    <source>
        <dbReference type="Proteomes" id="UP000317171"/>
    </source>
</evidence>
<evidence type="ECO:0000259" key="2">
    <source>
        <dbReference type="PROSITE" id="PS51704"/>
    </source>
</evidence>
<dbReference type="PROSITE" id="PS51704">
    <property type="entry name" value="GP_PDE"/>
    <property type="match status" value="1"/>
</dbReference>
<feature type="chain" id="PRO_5021760174" evidence="1">
    <location>
        <begin position="18"/>
        <end position="276"/>
    </location>
</feature>
<dbReference type="GO" id="GO:0006629">
    <property type="term" value="P:lipid metabolic process"/>
    <property type="evidence" value="ECO:0007669"/>
    <property type="project" value="InterPro"/>
</dbReference>
<dbReference type="InterPro" id="IPR030395">
    <property type="entry name" value="GP_PDE_dom"/>
</dbReference>
<dbReference type="GO" id="GO:0008889">
    <property type="term" value="F:glycerophosphodiester phosphodiesterase activity"/>
    <property type="evidence" value="ECO:0007669"/>
    <property type="project" value="UniProtKB-EC"/>
</dbReference>
<sequence length="276" mass="30489" precursor="true">MSCLRFPQFLSFFAGLAIVSATSSLPAVEIIGHRGASYDAPENTLASVNLAWKRNADAVEIDIYLSKDGKIVAYHDKTTKRIGGRDQAVKDQTFAELQTLDVGAWKNARYKQERIPTLSEILKTIPAGKRLFIEIKCGPEVLPQLKQDLAASGKTAAQTAIIGFDYETMQQAKQLMPELEVIWVFKVKQNKITRKWAHNAAYYIQKAKAANLDGLDLGYNQFITKAFVEQANAAGLPVYVWTVNEVADARKLAEMGVTGITTDRPGLLNAALKLEK</sequence>
<dbReference type="Gene3D" id="3.20.20.190">
    <property type="entry name" value="Phosphatidylinositol (PI) phosphodiesterase"/>
    <property type="match status" value="1"/>
</dbReference>
<protein>
    <submittedName>
        <fullName evidence="3">Glycerophosphoryl diester phosphodiesterase</fullName>
        <ecNumber evidence="3">3.1.4.46</ecNumber>
    </submittedName>
</protein>
<name>A0A517R8A0_9PLAN</name>
<feature type="domain" description="GP-PDE" evidence="2">
    <location>
        <begin position="28"/>
        <end position="272"/>
    </location>
</feature>
<dbReference type="InterPro" id="IPR017946">
    <property type="entry name" value="PLC-like_Pdiesterase_TIM-brl"/>
</dbReference>
<dbReference type="SUPFAM" id="SSF51695">
    <property type="entry name" value="PLC-like phosphodiesterases"/>
    <property type="match status" value="1"/>
</dbReference>
<dbReference type="OrthoDB" id="238714at2"/>
<proteinExistence type="predicted"/>
<keyword evidence="4" id="KW-1185">Reference proteome</keyword>
<dbReference type="EMBL" id="CP036269">
    <property type="protein sequence ID" value="QDT40102.1"/>
    <property type="molecule type" value="Genomic_DNA"/>
</dbReference>
<accession>A0A517R8A0</accession>
<feature type="signal peptide" evidence="1">
    <location>
        <begin position="1"/>
        <end position="17"/>
    </location>
</feature>
<dbReference type="Proteomes" id="UP000317171">
    <property type="component" value="Chromosome"/>
</dbReference>
<dbReference type="Pfam" id="PF03009">
    <property type="entry name" value="GDPD"/>
    <property type="match status" value="1"/>
</dbReference>
<keyword evidence="1" id="KW-0732">Signal</keyword>
<reference evidence="3 4" key="1">
    <citation type="submission" date="2019-02" db="EMBL/GenBank/DDBJ databases">
        <title>Deep-cultivation of Planctomycetes and their phenomic and genomic characterization uncovers novel biology.</title>
        <authorList>
            <person name="Wiegand S."/>
            <person name="Jogler M."/>
            <person name="Boedeker C."/>
            <person name="Pinto D."/>
            <person name="Vollmers J."/>
            <person name="Rivas-Marin E."/>
            <person name="Kohn T."/>
            <person name="Peeters S.H."/>
            <person name="Heuer A."/>
            <person name="Rast P."/>
            <person name="Oberbeckmann S."/>
            <person name="Bunk B."/>
            <person name="Jeske O."/>
            <person name="Meyerdierks A."/>
            <person name="Storesund J.E."/>
            <person name="Kallscheuer N."/>
            <person name="Luecker S."/>
            <person name="Lage O.M."/>
            <person name="Pohl T."/>
            <person name="Merkel B.J."/>
            <person name="Hornburger P."/>
            <person name="Mueller R.-W."/>
            <person name="Bruemmer F."/>
            <person name="Labrenz M."/>
            <person name="Spormann A.M."/>
            <person name="Op den Camp H."/>
            <person name="Overmann J."/>
            <person name="Amann R."/>
            <person name="Jetten M.S.M."/>
            <person name="Mascher T."/>
            <person name="Medema M.H."/>
            <person name="Devos D.P."/>
            <person name="Kaster A.-K."/>
            <person name="Ovreas L."/>
            <person name="Rohde M."/>
            <person name="Galperin M.Y."/>
            <person name="Jogler C."/>
        </authorList>
    </citation>
    <scope>NUCLEOTIDE SEQUENCE [LARGE SCALE GENOMIC DNA]</scope>
    <source>
        <strain evidence="3 4">Pan241w</strain>
    </source>
</reference>
<evidence type="ECO:0000256" key="1">
    <source>
        <dbReference type="SAM" id="SignalP"/>
    </source>
</evidence>
<dbReference type="PANTHER" id="PTHR46211:SF1">
    <property type="entry name" value="GLYCEROPHOSPHODIESTER PHOSPHODIESTERASE, CYTOPLASMIC"/>
    <property type="match status" value="1"/>
</dbReference>
<organism evidence="3 4">
    <name type="scientific">Gimesia alba</name>
    <dbReference type="NCBI Taxonomy" id="2527973"/>
    <lineage>
        <taxon>Bacteria</taxon>
        <taxon>Pseudomonadati</taxon>
        <taxon>Planctomycetota</taxon>
        <taxon>Planctomycetia</taxon>
        <taxon>Planctomycetales</taxon>
        <taxon>Planctomycetaceae</taxon>
        <taxon>Gimesia</taxon>
    </lineage>
</organism>